<proteinExistence type="predicted"/>
<sequence>MLRRLSCPIQFSILKITPLIIRYFENLFRGFAEQDRETMDGFISWRCDQKDCKGRVKTHAENHGIARIFTPHTCAIDLSRAE</sequence>
<organism evidence="1 2">
    <name type="scientific">Romanomermis culicivorax</name>
    <name type="common">Nematode worm</name>
    <dbReference type="NCBI Taxonomy" id="13658"/>
    <lineage>
        <taxon>Eukaryota</taxon>
        <taxon>Metazoa</taxon>
        <taxon>Ecdysozoa</taxon>
        <taxon>Nematoda</taxon>
        <taxon>Enoplea</taxon>
        <taxon>Dorylaimia</taxon>
        <taxon>Mermithida</taxon>
        <taxon>Mermithoidea</taxon>
        <taxon>Mermithidae</taxon>
        <taxon>Romanomermis</taxon>
    </lineage>
</organism>
<evidence type="ECO:0000313" key="2">
    <source>
        <dbReference type="WBParaSite" id="nRc.2.0.1.t20952-RA"/>
    </source>
</evidence>
<reference evidence="2" key="1">
    <citation type="submission" date="2022-11" db="UniProtKB">
        <authorList>
            <consortium name="WormBaseParasite"/>
        </authorList>
    </citation>
    <scope>IDENTIFICATION</scope>
</reference>
<dbReference type="Proteomes" id="UP000887565">
    <property type="component" value="Unplaced"/>
</dbReference>
<evidence type="ECO:0000313" key="1">
    <source>
        <dbReference type="Proteomes" id="UP000887565"/>
    </source>
</evidence>
<keyword evidence="1" id="KW-1185">Reference proteome</keyword>
<dbReference type="AlphaFoldDB" id="A0A915J3B3"/>
<protein>
    <submittedName>
        <fullName evidence="2">Uncharacterized protein</fullName>
    </submittedName>
</protein>
<dbReference type="WBParaSite" id="nRc.2.0.1.t20952-RA">
    <property type="protein sequence ID" value="nRc.2.0.1.t20952-RA"/>
    <property type="gene ID" value="nRc.2.0.1.g20952"/>
</dbReference>
<accession>A0A915J3B3</accession>
<name>A0A915J3B3_ROMCU</name>